<name>A0A0F9AJY2_9ZZZZ</name>
<dbReference type="AlphaFoldDB" id="A0A0F9AJY2"/>
<dbReference type="EMBL" id="LAZR01057234">
    <property type="protein sequence ID" value="KKK72486.1"/>
    <property type="molecule type" value="Genomic_DNA"/>
</dbReference>
<accession>A0A0F9AJY2</accession>
<protein>
    <submittedName>
        <fullName evidence="1">Uncharacterized protein</fullName>
    </submittedName>
</protein>
<comment type="caution">
    <text evidence="1">The sequence shown here is derived from an EMBL/GenBank/DDBJ whole genome shotgun (WGS) entry which is preliminary data.</text>
</comment>
<sequence length="67" mass="7409">MVKARARAVFSIQGAAAQEKIGKFGFFEGSYTAILQFIQQKGLEAANIVGDISHNGTNYYIFYWKGS</sequence>
<evidence type="ECO:0000313" key="1">
    <source>
        <dbReference type="EMBL" id="KKK72486.1"/>
    </source>
</evidence>
<gene>
    <name evidence="1" type="ORF">LCGC14_2903390</name>
</gene>
<proteinExistence type="predicted"/>
<organism evidence="1">
    <name type="scientific">marine sediment metagenome</name>
    <dbReference type="NCBI Taxonomy" id="412755"/>
    <lineage>
        <taxon>unclassified sequences</taxon>
        <taxon>metagenomes</taxon>
        <taxon>ecological metagenomes</taxon>
    </lineage>
</organism>
<reference evidence="1" key="1">
    <citation type="journal article" date="2015" name="Nature">
        <title>Complex archaea that bridge the gap between prokaryotes and eukaryotes.</title>
        <authorList>
            <person name="Spang A."/>
            <person name="Saw J.H."/>
            <person name="Jorgensen S.L."/>
            <person name="Zaremba-Niedzwiedzka K."/>
            <person name="Martijn J."/>
            <person name="Lind A.E."/>
            <person name="van Eijk R."/>
            <person name="Schleper C."/>
            <person name="Guy L."/>
            <person name="Ettema T.J."/>
        </authorList>
    </citation>
    <scope>NUCLEOTIDE SEQUENCE</scope>
</reference>